<evidence type="ECO:0000256" key="2">
    <source>
        <dbReference type="ARBA" id="ARBA00023034"/>
    </source>
</evidence>
<evidence type="ECO:0000256" key="1">
    <source>
        <dbReference type="ARBA" id="ARBA00004255"/>
    </source>
</evidence>
<dbReference type="Proteomes" id="UP000037020">
    <property type="component" value="Unassembled WGS sequence"/>
</dbReference>
<evidence type="ECO:0000256" key="4">
    <source>
        <dbReference type="ARBA" id="ARBA00023136"/>
    </source>
</evidence>
<comment type="subcellular location">
    <subcellularLocation>
        <location evidence="1">Golgi apparatus membrane</location>
        <topology evidence="1">Peripheral membrane protein</topology>
        <orientation evidence="1">Cytoplasmic side</orientation>
    </subcellularLocation>
</comment>
<evidence type="ECO:0000313" key="6">
    <source>
        <dbReference type="Proteomes" id="UP000037020"/>
    </source>
</evidence>
<accession>A0ABR5JB93</accession>
<keyword evidence="4" id="KW-0472">Membrane</keyword>
<sequence length="121" mass="13782">GREDRGPRPRGGVRRSGRRLLGPWLARLEERGALRGEERRFLGVIRYRLYPAGRVDWTTPARQRFEMALRAGFPDQRSRALGALATATGVTSHLVPGFAARHLRRSARRLVREECCLLYTS</sequence>
<evidence type="ECO:0000256" key="3">
    <source>
        <dbReference type="ARBA" id="ARBA00023121"/>
    </source>
</evidence>
<dbReference type="InterPro" id="IPR038261">
    <property type="entry name" value="GPP34-like_sf"/>
</dbReference>
<keyword evidence="2" id="KW-0333">Golgi apparatus</keyword>
<dbReference type="InterPro" id="IPR008628">
    <property type="entry name" value="GPP34-like"/>
</dbReference>
<organism evidence="5 6">
    <name type="scientific">Streptomyces varsoviensis</name>
    <dbReference type="NCBI Taxonomy" id="67373"/>
    <lineage>
        <taxon>Bacteria</taxon>
        <taxon>Bacillati</taxon>
        <taxon>Actinomycetota</taxon>
        <taxon>Actinomycetes</taxon>
        <taxon>Kitasatosporales</taxon>
        <taxon>Streptomycetaceae</taxon>
        <taxon>Streptomyces</taxon>
    </lineage>
</organism>
<keyword evidence="6" id="KW-1185">Reference proteome</keyword>
<proteinExistence type="predicted"/>
<dbReference type="Pfam" id="PF05719">
    <property type="entry name" value="GPP34"/>
    <property type="match status" value="1"/>
</dbReference>
<comment type="caution">
    <text evidence="5">The sequence shown here is derived from an EMBL/GenBank/DDBJ whole genome shotgun (WGS) entry which is preliminary data.</text>
</comment>
<protein>
    <submittedName>
        <fullName evidence="5">Uncharacterized protein</fullName>
    </submittedName>
</protein>
<dbReference type="Gene3D" id="1.10.3630.10">
    <property type="entry name" value="yeast vps74-n-term truncation variant domain like"/>
    <property type="match status" value="1"/>
</dbReference>
<name>A0ABR5JB93_9ACTN</name>
<reference evidence="5 6" key="1">
    <citation type="submission" date="2015-07" db="EMBL/GenBank/DDBJ databases">
        <authorList>
            <person name="Ju K.-S."/>
            <person name="Doroghazi J.R."/>
            <person name="Metcalf W.W."/>
        </authorList>
    </citation>
    <scope>NUCLEOTIDE SEQUENCE [LARGE SCALE GENOMIC DNA]</scope>
    <source>
        <strain evidence="5 6">NRRL B-3589</strain>
    </source>
</reference>
<feature type="non-terminal residue" evidence="5">
    <location>
        <position position="1"/>
    </location>
</feature>
<dbReference type="EMBL" id="LGUT01000607">
    <property type="protein sequence ID" value="KOG90665.1"/>
    <property type="molecule type" value="Genomic_DNA"/>
</dbReference>
<gene>
    <name evidence="5" type="ORF">ADK38_07430</name>
</gene>
<feature type="non-terminal residue" evidence="5">
    <location>
        <position position="121"/>
    </location>
</feature>
<evidence type="ECO:0000313" key="5">
    <source>
        <dbReference type="EMBL" id="KOG90665.1"/>
    </source>
</evidence>
<keyword evidence="3" id="KW-0446">Lipid-binding</keyword>